<dbReference type="Pfam" id="PF23763">
    <property type="entry name" value="Beta-barrel_GLAA-B_I"/>
    <property type="match status" value="1"/>
</dbReference>
<dbReference type="InterPro" id="IPR011050">
    <property type="entry name" value="Pectin_lyase_fold/virulence"/>
</dbReference>
<gene>
    <name evidence="9" type="ORF">NW209_09245</name>
</gene>
<feature type="domain" description="GLAA-B beta-barrel" evidence="7">
    <location>
        <begin position="146"/>
        <end position="238"/>
    </location>
</feature>
<evidence type="ECO:0000256" key="2">
    <source>
        <dbReference type="ARBA" id="ARBA00001271"/>
    </source>
</evidence>
<dbReference type="Gene3D" id="2.160.20.10">
    <property type="entry name" value="Single-stranded right-handed beta-helix, Pectin lyase-like"/>
    <property type="match status" value="1"/>
</dbReference>
<feature type="domain" description="GLAA-B beta-barrel" evidence="8">
    <location>
        <begin position="348"/>
        <end position="417"/>
    </location>
</feature>
<evidence type="ECO:0000313" key="9">
    <source>
        <dbReference type="EMBL" id="MCR8874196.1"/>
    </source>
</evidence>
<dbReference type="SUPFAM" id="SSF51126">
    <property type="entry name" value="Pectin lyase-like"/>
    <property type="match status" value="1"/>
</dbReference>
<dbReference type="Proteomes" id="UP001204579">
    <property type="component" value="Unassembled WGS sequence"/>
</dbReference>
<accession>A0AAW5N6J3</accession>
<dbReference type="RefSeq" id="WP_258335836.1">
    <property type="nucleotide sequence ID" value="NZ_JANRHJ010000009.1"/>
</dbReference>
<dbReference type="InterPro" id="IPR057275">
    <property type="entry name" value="Beta-barrel_GLAA-B_I"/>
</dbReference>
<dbReference type="Pfam" id="PF23764">
    <property type="entry name" value="Beta-barrel_GLAA-B_II"/>
    <property type="match status" value="1"/>
</dbReference>
<name>A0AAW5N6J3_9BACT</name>
<protein>
    <submittedName>
        <fullName evidence="9">Alpha-1,3-galactosidase B</fullName>
    </submittedName>
</protein>
<evidence type="ECO:0000259" key="8">
    <source>
        <dbReference type="Pfam" id="PF23764"/>
    </source>
</evidence>
<evidence type="ECO:0000259" key="7">
    <source>
        <dbReference type="Pfam" id="PF23763"/>
    </source>
</evidence>
<dbReference type="AlphaFoldDB" id="A0AAW5N6J3"/>
<comment type="catalytic activity">
    <reaction evidence="2">
        <text>Hydrolysis of terminal, non-reducing branched (1-&gt;3)-alpha-D-galactosidic residues, producing free D-galactose.</text>
        <dbReference type="EC" id="3.2.1.n1"/>
    </reaction>
</comment>
<evidence type="ECO:0000256" key="4">
    <source>
        <dbReference type="ARBA" id="ARBA00022737"/>
    </source>
</evidence>
<comment type="caution">
    <text evidence="9">The sequence shown here is derived from an EMBL/GenBank/DDBJ whole genome shotgun (WGS) entry which is preliminary data.</text>
</comment>
<dbReference type="EMBL" id="JANRHJ010000009">
    <property type="protein sequence ID" value="MCR8874196.1"/>
    <property type="molecule type" value="Genomic_DNA"/>
</dbReference>
<keyword evidence="6" id="KW-0326">Glycosidase</keyword>
<evidence type="ECO:0000256" key="5">
    <source>
        <dbReference type="ARBA" id="ARBA00022801"/>
    </source>
</evidence>
<dbReference type="PROSITE" id="PS51257">
    <property type="entry name" value="PROKAR_LIPOPROTEIN"/>
    <property type="match status" value="1"/>
</dbReference>
<keyword evidence="4" id="KW-0677">Repeat</keyword>
<keyword evidence="3" id="KW-0732">Signal</keyword>
<comment type="catalytic activity">
    <reaction evidence="1">
        <text>Hydrolysis of terminal, non-reducing alpha-D-galactose residues in alpha-D-galactosides, including galactose oligosaccharides, galactomannans and galactolipids.</text>
        <dbReference type="EC" id="3.2.1.22"/>
    </reaction>
</comment>
<evidence type="ECO:0000313" key="10">
    <source>
        <dbReference type="Proteomes" id="UP001204579"/>
    </source>
</evidence>
<reference evidence="9 10" key="1">
    <citation type="submission" date="2022-08" db="EMBL/GenBank/DDBJ databases">
        <authorList>
            <person name="Zeman M."/>
            <person name="Kubasova T."/>
        </authorList>
    </citation>
    <scope>NUCLEOTIDE SEQUENCE [LARGE SCALE GENOMIC DNA]</scope>
    <source>
        <strain evidence="9 10">ET62</strain>
    </source>
</reference>
<keyword evidence="5" id="KW-0378">Hydrolase</keyword>
<evidence type="ECO:0000256" key="1">
    <source>
        <dbReference type="ARBA" id="ARBA00001255"/>
    </source>
</evidence>
<dbReference type="GO" id="GO:0004557">
    <property type="term" value="F:alpha-galactosidase activity"/>
    <property type="evidence" value="ECO:0007669"/>
    <property type="project" value="UniProtKB-EC"/>
</dbReference>
<dbReference type="InterPro" id="IPR056441">
    <property type="entry name" value="Beta-barrel_GLAA-B_II"/>
</dbReference>
<proteinExistence type="predicted"/>
<keyword evidence="10" id="KW-1185">Reference proteome</keyword>
<organism evidence="9 10">
    <name type="scientific">Phocaeicola barnesiae</name>
    <dbReference type="NCBI Taxonomy" id="376804"/>
    <lineage>
        <taxon>Bacteria</taxon>
        <taxon>Pseudomonadati</taxon>
        <taxon>Bacteroidota</taxon>
        <taxon>Bacteroidia</taxon>
        <taxon>Bacteroidales</taxon>
        <taxon>Bacteroidaceae</taxon>
        <taxon>Phocaeicola</taxon>
    </lineage>
</organism>
<evidence type="ECO:0000256" key="6">
    <source>
        <dbReference type="ARBA" id="ARBA00023295"/>
    </source>
</evidence>
<sequence length="593" mass="67347">MKRNILLPFLWLFGCLFTWSQPRVYEMSDFGIIPGKKTNLSGKMEKALQKIRKQTSENDSIVLRFEPGTYHFHPKGAAIREYYVSNHDQVASKSIGLALDEFHSLTLEGNGAQFIFHGRMLPLALTHSSNCTLKDFSIDHANPQIAQAEIVSNDPEQGITFRVAPWVNYRITQDSLFETYGEGWALRQSAGIAFEKETGRVCYNTSDIGVPTKGVTEIEPGLLRAPRWKDKRLAPGTVMALRTWERPTPGIFLSHNTQTTLKNVTVHYAEGMGLLAQLCEDITLDGFNVCLKGKDDPRYFTTQADATHFSQCKGKITSVNGLYENMMDDAINVHGTYLKILERIDNHTVRGRYMHDQAWGFDWGFAGDSVKFIRTRTMDMEKEVYTIAEIRPHDKPQITGAREFVITFKEELSPSMTPEASYGIENLTWTPEVYFAHNTVRHNRARGSLFSTPKRTVVEENLFDHTSGTAILLCGDCNGWFETGACHDVLIRKNKFINALTNLFQFTNAVISIYPEIPDLNGQTTYFHGGKPGAIQIVDNEFDTFDAPILYAKSVDGLVFKQNIIRTNTDYPPFHWNHNRFLLERVNRVEISE</sequence>
<dbReference type="InterPro" id="IPR012334">
    <property type="entry name" value="Pectin_lyas_fold"/>
</dbReference>
<evidence type="ECO:0000256" key="3">
    <source>
        <dbReference type="ARBA" id="ARBA00022729"/>
    </source>
</evidence>